<dbReference type="Pfam" id="PF00528">
    <property type="entry name" value="BPD_transp_1"/>
    <property type="match status" value="1"/>
</dbReference>
<reference evidence="10 11" key="1">
    <citation type="submission" date="2018-06" db="EMBL/GenBank/DDBJ databases">
        <title>Draft Whole-Genome Sequence of the purple photosynthetic bacterium Rhodospeudomonas palustris XCP.</title>
        <authorList>
            <person name="Rayyan A."/>
            <person name="Meyer T.E."/>
            <person name="Kyndt J.A."/>
        </authorList>
    </citation>
    <scope>NUCLEOTIDE SEQUENCE [LARGE SCALE GENOMIC DNA]</scope>
    <source>
        <strain evidence="10 11">XCP</strain>
    </source>
</reference>
<dbReference type="GO" id="GO:0005886">
    <property type="term" value="C:plasma membrane"/>
    <property type="evidence" value="ECO:0007669"/>
    <property type="project" value="UniProtKB-SubCell"/>
</dbReference>
<feature type="transmembrane region" description="Helical" evidence="8">
    <location>
        <begin position="238"/>
        <end position="271"/>
    </location>
</feature>
<keyword evidence="7 8" id="KW-0472">Membrane</keyword>
<keyword evidence="2 8" id="KW-0813">Transport</keyword>
<dbReference type="Gene3D" id="1.10.3720.10">
    <property type="entry name" value="MetI-like"/>
    <property type="match status" value="1"/>
</dbReference>
<evidence type="ECO:0000256" key="6">
    <source>
        <dbReference type="ARBA" id="ARBA00022989"/>
    </source>
</evidence>
<proteinExistence type="inferred from homology"/>
<dbReference type="EMBL" id="QKQS01000042">
    <property type="protein sequence ID" value="PZA09122.1"/>
    <property type="molecule type" value="Genomic_DNA"/>
</dbReference>
<dbReference type="GO" id="GO:0055085">
    <property type="term" value="P:transmembrane transport"/>
    <property type="evidence" value="ECO:0007669"/>
    <property type="project" value="InterPro"/>
</dbReference>
<dbReference type="Pfam" id="PF12911">
    <property type="entry name" value="OppC_N"/>
    <property type="match status" value="1"/>
</dbReference>
<dbReference type="InterPro" id="IPR000515">
    <property type="entry name" value="MetI-like"/>
</dbReference>
<evidence type="ECO:0000256" key="2">
    <source>
        <dbReference type="ARBA" id="ARBA00022448"/>
    </source>
</evidence>
<comment type="caution">
    <text evidence="10">The sequence shown here is derived from an EMBL/GenBank/DDBJ whole genome shotgun (WGS) entry which is preliminary data.</text>
</comment>
<comment type="subcellular location">
    <subcellularLocation>
        <location evidence="1">Cell inner membrane</location>
        <topology evidence="1">Multi-pass membrane protein</topology>
    </subcellularLocation>
    <subcellularLocation>
        <location evidence="8">Cell membrane</location>
        <topology evidence="8">Multi-pass membrane protein</topology>
    </subcellularLocation>
</comment>
<evidence type="ECO:0000256" key="4">
    <source>
        <dbReference type="ARBA" id="ARBA00022519"/>
    </source>
</evidence>
<dbReference type="Proteomes" id="UP000248134">
    <property type="component" value="Unassembled WGS sequence"/>
</dbReference>
<name>A0A323U8J8_RHOPL</name>
<dbReference type="GO" id="GO:0042884">
    <property type="term" value="P:microcin transport"/>
    <property type="evidence" value="ECO:0007669"/>
    <property type="project" value="TreeGrafter"/>
</dbReference>
<dbReference type="SUPFAM" id="SSF161098">
    <property type="entry name" value="MetI-like"/>
    <property type="match status" value="1"/>
</dbReference>
<comment type="similarity">
    <text evidence="8">Belongs to the binding-protein-dependent transport system permease family.</text>
</comment>
<evidence type="ECO:0000313" key="10">
    <source>
        <dbReference type="EMBL" id="PZA09122.1"/>
    </source>
</evidence>
<dbReference type="OrthoDB" id="9766870at2"/>
<keyword evidence="4" id="KW-0997">Cell inner membrane</keyword>
<accession>A0A323U8J8</accession>
<dbReference type="PANTHER" id="PTHR30325">
    <property type="entry name" value="MEMBRANE COMPONENT OF ABC TRANSPORTER"/>
    <property type="match status" value="1"/>
</dbReference>
<evidence type="ECO:0000256" key="7">
    <source>
        <dbReference type="ARBA" id="ARBA00023136"/>
    </source>
</evidence>
<dbReference type="FunFam" id="1.10.3720.10:FF:000005">
    <property type="entry name" value="Microcin C ABC transporter permease"/>
    <property type="match status" value="1"/>
</dbReference>
<feature type="transmembrane region" description="Helical" evidence="8">
    <location>
        <begin position="356"/>
        <end position="378"/>
    </location>
</feature>
<dbReference type="CDD" id="cd06261">
    <property type="entry name" value="TM_PBP2"/>
    <property type="match status" value="1"/>
</dbReference>
<dbReference type="InterPro" id="IPR025966">
    <property type="entry name" value="OppC_N"/>
</dbReference>
<gene>
    <name evidence="10" type="ORF">DNX69_25900</name>
</gene>
<evidence type="ECO:0000259" key="9">
    <source>
        <dbReference type="PROSITE" id="PS50928"/>
    </source>
</evidence>
<evidence type="ECO:0000313" key="11">
    <source>
        <dbReference type="Proteomes" id="UP000248134"/>
    </source>
</evidence>
<keyword evidence="6 8" id="KW-1133">Transmembrane helix</keyword>
<dbReference type="PANTHER" id="PTHR30325:SF0">
    <property type="entry name" value="INNER MEMBRANE ABC TRANSPORTER PERMEASE PROTEIN YEJE"/>
    <property type="match status" value="1"/>
</dbReference>
<dbReference type="PROSITE" id="PS50928">
    <property type="entry name" value="ABC_TM1"/>
    <property type="match status" value="1"/>
</dbReference>
<evidence type="ECO:0000256" key="3">
    <source>
        <dbReference type="ARBA" id="ARBA00022475"/>
    </source>
</evidence>
<feature type="transmembrane region" description="Helical" evidence="8">
    <location>
        <begin position="194"/>
        <end position="218"/>
    </location>
</feature>
<keyword evidence="5 8" id="KW-0812">Transmembrane</keyword>
<dbReference type="AlphaFoldDB" id="A0A323U8J8"/>
<evidence type="ECO:0000256" key="5">
    <source>
        <dbReference type="ARBA" id="ARBA00022692"/>
    </source>
</evidence>
<dbReference type="RefSeq" id="WP_110788884.1">
    <property type="nucleotide sequence ID" value="NZ_QKQS01000042.1"/>
</dbReference>
<organism evidence="10 11">
    <name type="scientific">Rhodopseudomonas palustris</name>
    <dbReference type="NCBI Taxonomy" id="1076"/>
    <lineage>
        <taxon>Bacteria</taxon>
        <taxon>Pseudomonadati</taxon>
        <taxon>Pseudomonadota</taxon>
        <taxon>Alphaproteobacteria</taxon>
        <taxon>Hyphomicrobiales</taxon>
        <taxon>Nitrobacteraceae</taxon>
        <taxon>Rhodopseudomonas</taxon>
    </lineage>
</organism>
<evidence type="ECO:0000256" key="1">
    <source>
        <dbReference type="ARBA" id="ARBA00004429"/>
    </source>
</evidence>
<evidence type="ECO:0000256" key="8">
    <source>
        <dbReference type="RuleBase" id="RU363032"/>
    </source>
</evidence>
<protein>
    <submittedName>
        <fullName evidence="10">ABC transporter permease</fullName>
    </submittedName>
</protein>
<dbReference type="InterPro" id="IPR035906">
    <property type="entry name" value="MetI-like_sf"/>
</dbReference>
<keyword evidence="3" id="KW-1003">Cell membrane</keyword>
<sequence>MTVMSREPIESTTAAPLGEAVPPARHRLSFSPLNRRRWQNFKANRRGYWSLWVFLVLFGVSLFAEFIANDRPLLIKLDGHYYFPAVVTYAETTFGGDFETAADYRDPYLQKLIADKGGTVIWAPIRYSYDTHNLDLPTPAPSKPTWLLTEKECAAVVAKKGVKSCSDLEYNWLGTDDQGRDVVARLIYGFRISILFGLSLTIISSIIGVAAGGIQGYFGGWVDLGFQRFIEVWTAIPSLYLLLILSSVLVPGFFVLLGILLLFSWVSLVGLVRAEFLRGRNFEYIMAARALGVSNVKIMLRHLLPNAMVATMTFLPFIVSSSVMTLTALDFLGFGLPPGSPSLGELLAQGKANVQAPWLGFTGFFAVAIMLSLLIFIGEAVRDAFDPRKTFR</sequence>
<feature type="domain" description="ABC transmembrane type-1" evidence="9">
    <location>
        <begin position="190"/>
        <end position="382"/>
    </location>
</feature>
<feature type="transmembrane region" description="Helical" evidence="8">
    <location>
        <begin position="48"/>
        <end position="68"/>
    </location>
</feature>
<feature type="transmembrane region" description="Helical" evidence="8">
    <location>
        <begin position="307"/>
        <end position="336"/>
    </location>
</feature>